<organism evidence="2">
    <name type="scientific">Salmonella enterica subsp. arizonae</name>
    <dbReference type="NCBI Taxonomy" id="59203"/>
    <lineage>
        <taxon>Bacteria</taxon>
        <taxon>Pseudomonadati</taxon>
        <taxon>Pseudomonadota</taxon>
        <taxon>Gammaproteobacteria</taxon>
        <taxon>Enterobacterales</taxon>
        <taxon>Enterobacteriaceae</taxon>
        <taxon>Salmonella</taxon>
    </lineage>
</organism>
<feature type="domain" description="IraD/Gp25-like" evidence="1">
    <location>
        <begin position="32"/>
        <end position="118"/>
    </location>
</feature>
<reference evidence="2" key="1">
    <citation type="submission" date="2019-07" db="EMBL/GenBank/DDBJ databases">
        <authorList>
            <consortium name="GenomeTrakr network: Whole genome sequencing for foodborne pathogen traceback"/>
        </authorList>
    </citation>
    <scope>NUCLEOTIDE SEQUENCE [LARGE SCALE GENOMIC DNA]</scope>
    <source>
        <strain evidence="2">FDA00014297</strain>
    </source>
</reference>
<dbReference type="Proteomes" id="UP000839641">
    <property type="component" value="Unassembled WGS sequence"/>
</dbReference>
<dbReference type="EMBL" id="AAILJL010000020">
    <property type="protein sequence ID" value="ECF4924377.1"/>
    <property type="molecule type" value="Genomic_DNA"/>
</dbReference>
<evidence type="ECO:0000259" key="1">
    <source>
        <dbReference type="Pfam" id="PF04965"/>
    </source>
</evidence>
<dbReference type="PANTHER" id="PTHR38595:SF2">
    <property type="entry name" value="TYPE VI SECRETION SYSTEM BASEPLATE SUBUNIT TSSE"/>
    <property type="match status" value="1"/>
</dbReference>
<dbReference type="AlphaFoldDB" id="A0A5Y2QRW5"/>
<name>A0A5Y2QRW5_SALER</name>
<dbReference type="SUPFAM" id="SSF160719">
    <property type="entry name" value="gpW/gp25-like"/>
    <property type="match status" value="1"/>
</dbReference>
<gene>
    <name evidence="2" type="primary">tssE</name>
    <name evidence="2" type="ORF">FLP03_19745</name>
</gene>
<dbReference type="Gene3D" id="3.10.450.40">
    <property type="match status" value="1"/>
</dbReference>
<dbReference type="InterPro" id="IPR017737">
    <property type="entry name" value="TssE1-like"/>
</dbReference>
<dbReference type="Pfam" id="PF04965">
    <property type="entry name" value="GPW_gp25"/>
    <property type="match status" value="1"/>
</dbReference>
<protein>
    <submittedName>
        <fullName evidence="2">Type VI secretion system baseplate subunit TssE</fullName>
    </submittedName>
</protein>
<dbReference type="NCBIfam" id="TIGR03357">
    <property type="entry name" value="VI_zyme"/>
    <property type="match status" value="1"/>
</dbReference>
<proteinExistence type="predicted"/>
<evidence type="ECO:0000313" key="2">
    <source>
        <dbReference type="EMBL" id="ECF4924377.1"/>
    </source>
</evidence>
<dbReference type="InterPro" id="IPR053176">
    <property type="entry name" value="T6SS_TssE1-like"/>
</dbReference>
<sequence length="141" mass="16119">MMSRDSGFTGSLFERITEAANPSSYQSPKEALLRSIRRNLHQILNTRSGSCYGSPELGIVDLNDETLASSDFRREIRKNISECILRYEPRIADTVVTAAIQDEYTPLELRFHIVATVDFSEARDVFEFDILLDSHQHYCVE</sequence>
<accession>A0A5Y2QRW5</accession>
<comment type="caution">
    <text evidence="2">The sequence shown here is derived from an EMBL/GenBank/DDBJ whole genome shotgun (WGS) entry which is preliminary data.</text>
</comment>
<dbReference type="PANTHER" id="PTHR38595">
    <property type="entry name" value="CYTOPLASMIC PROTEIN-RELATED"/>
    <property type="match status" value="1"/>
</dbReference>
<dbReference type="InterPro" id="IPR007048">
    <property type="entry name" value="IraD/Gp25-like"/>
</dbReference>